<dbReference type="OrthoDB" id="652307at2759"/>
<proteinExistence type="predicted"/>
<dbReference type="InterPro" id="IPR021775">
    <property type="entry name" value="DUF3339"/>
</dbReference>
<reference evidence="2" key="1">
    <citation type="submission" date="2022-04" db="EMBL/GenBank/DDBJ databases">
        <title>Carnegiea gigantea Genome sequencing and assembly v2.</title>
        <authorList>
            <person name="Copetti D."/>
            <person name="Sanderson M.J."/>
            <person name="Burquez A."/>
            <person name="Wojciechowski M.F."/>
        </authorList>
    </citation>
    <scope>NUCLEOTIDE SEQUENCE</scope>
    <source>
        <strain evidence="2">SGP5-SGP5p</strain>
        <tissue evidence="2">Aerial part</tissue>
    </source>
</reference>
<dbReference type="Proteomes" id="UP001153076">
    <property type="component" value="Unassembled WGS sequence"/>
</dbReference>
<evidence type="ECO:0000313" key="2">
    <source>
        <dbReference type="EMBL" id="KAJ8451508.1"/>
    </source>
</evidence>
<keyword evidence="1" id="KW-0472">Membrane</keyword>
<organism evidence="2 3">
    <name type="scientific">Carnegiea gigantea</name>
    <dbReference type="NCBI Taxonomy" id="171969"/>
    <lineage>
        <taxon>Eukaryota</taxon>
        <taxon>Viridiplantae</taxon>
        <taxon>Streptophyta</taxon>
        <taxon>Embryophyta</taxon>
        <taxon>Tracheophyta</taxon>
        <taxon>Spermatophyta</taxon>
        <taxon>Magnoliopsida</taxon>
        <taxon>eudicotyledons</taxon>
        <taxon>Gunneridae</taxon>
        <taxon>Pentapetalae</taxon>
        <taxon>Caryophyllales</taxon>
        <taxon>Cactineae</taxon>
        <taxon>Cactaceae</taxon>
        <taxon>Cactoideae</taxon>
        <taxon>Echinocereeae</taxon>
        <taxon>Carnegiea</taxon>
    </lineage>
</organism>
<dbReference type="AlphaFoldDB" id="A0A9Q1KXR9"/>
<dbReference type="PANTHER" id="PTHR33128">
    <property type="entry name" value="OS05G0103400 PROTEIN"/>
    <property type="match status" value="1"/>
</dbReference>
<accession>A0A9Q1KXR9</accession>
<dbReference type="Pfam" id="PF11820">
    <property type="entry name" value="DUF3339"/>
    <property type="match status" value="1"/>
</dbReference>
<dbReference type="PANTHER" id="PTHR33128:SF55">
    <property type="entry name" value="TRANSMEMBRANE PROTEIN"/>
    <property type="match status" value="1"/>
</dbReference>
<keyword evidence="1" id="KW-1133">Transmembrane helix</keyword>
<gene>
    <name evidence="2" type="ORF">Cgig2_018142</name>
</gene>
<feature type="transmembrane region" description="Helical" evidence="1">
    <location>
        <begin position="93"/>
        <end position="111"/>
    </location>
</feature>
<keyword evidence="1" id="KW-0812">Transmembrane</keyword>
<comment type="caution">
    <text evidence="2">The sequence shown here is derived from an EMBL/GenBank/DDBJ whole genome shotgun (WGS) entry which is preliminary data.</text>
</comment>
<dbReference type="EMBL" id="JAKOGI010000008">
    <property type="protein sequence ID" value="KAJ8451508.1"/>
    <property type="molecule type" value="Genomic_DNA"/>
</dbReference>
<sequence length="189" mass="20546">MSLNRPRGKGCQSLNTKPRNQAYRKFHPQSTICFSSDSNPGGVVEQGNSQPHGLGALRPTTLLVLLSPGLLFQVPGGHRCIGFGNIRTSGASILVHALSYFGLICIFLIALERGKRRENGRLGAGADGSGAVCAANTGPAVSDSREGKGDRVCHDADEQRCYPGSHCHLLWSHHHLPHCYWRPHLHWLI</sequence>
<evidence type="ECO:0000256" key="1">
    <source>
        <dbReference type="SAM" id="Phobius"/>
    </source>
</evidence>
<protein>
    <submittedName>
        <fullName evidence="2">Uncharacterized protein</fullName>
    </submittedName>
</protein>
<name>A0A9Q1KXR9_9CARY</name>
<keyword evidence="3" id="KW-1185">Reference proteome</keyword>
<evidence type="ECO:0000313" key="3">
    <source>
        <dbReference type="Proteomes" id="UP001153076"/>
    </source>
</evidence>